<name>A0A7H8XW20_9ACTN</name>
<proteinExistence type="predicted"/>
<sequence>MDVDVTSVATAVVPFVTAAVGAYGAGVLTRVQDAAADATLDLGGQILRRLTGREEPTQPLSEAVRELALDVSDGDRVAAVRLQIRKILAANPQLATELAELVSTAGPVVTVSGERAIGAATISGGMLVTGDNAQITR</sequence>
<protein>
    <submittedName>
        <fullName evidence="1">Uncharacterized protein</fullName>
    </submittedName>
</protein>
<dbReference type="EMBL" id="CP058322">
    <property type="protein sequence ID" value="QLD28031.1"/>
    <property type="molecule type" value="Genomic_DNA"/>
</dbReference>
<dbReference type="KEGG" id="mcab:HXZ27_30655"/>
<accession>A0A7H8XW20</accession>
<reference evidence="1 2" key="1">
    <citation type="submission" date="2020-07" db="EMBL/GenBank/DDBJ databases">
        <title>A bifunctional nitrone conjugated secondary metabolite targeting the ribosome.</title>
        <authorList>
            <person name="Limbrick E.M."/>
            <person name="Graf M."/>
            <person name="Derewacz D.K."/>
            <person name="Nguyen F."/>
            <person name="Spraggins J.M."/>
            <person name="Wieland M."/>
            <person name="Ynigez-Gutierrez A.E."/>
            <person name="Reisman B.J."/>
            <person name="Zinshteyn B."/>
            <person name="McCulloch K."/>
            <person name="Iverson T.M."/>
            <person name="Green R."/>
            <person name="Wilson D.N."/>
            <person name="Bachmann B.O."/>
        </authorList>
    </citation>
    <scope>NUCLEOTIDE SEQUENCE [LARGE SCALE GENOMIC DNA]</scope>
    <source>
        <strain evidence="2">aurantiaca</strain>
    </source>
</reference>
<dbReference type="AlphaFoldDB" id="A0A7H8XW20"/>
<organism evidence="1 2">
    <name type="scientific">Micromonospora carbonacea</name>
    <dbReference type="NCBI Taxonomy" id="47853"/>
    <lineage>
        <taxon>Bacteria</taxon>
        <taxon>Bacillati</taxon>
        <taxon>Actinomycetota</taxon>
        <taxon>Actinomycetes</taxon>
        <taxon>Micromonosporales</taxon>
        <taxon>Micromonosporaceae</taxon>
        <taxon>Micromonospora</taxon>
    </lineage>
</organism>
<gene>
    <name evidence="1" type="ORF">HXZ27_30655</name>
</gene>
<evidence type="ECO:0000313" key="2">
    <source>
        <dbReference type="Proteomes" id="UP000509335"/>
    </source>
</evidence>
<dbReference type="Proteomes" id="UP000509335">
    <property type="component" value="Chromosome"/>
</dbReference>
<evidence type="ECO:0000313" key="1">
    <source>
        <dbReference type="EMBL" id="QLD28031.1"/>
    </source>
</evidence>